<gene>
    <name evidence="1" type="ORF">COU28_01030</name>
</gene>
<evidence type="ECO:0000313" key="2">
    <source>
        <dbReference type="Proteomes" id="UP000230852"/>
    </source>
</evidence>
<dbReference type="InterPro" id="IPR012657">
    <property type="entry name" value="23S_rRNA-intervening_sequence"/>
</dbReference>
<evidence type="ECO:0000313" key="1">
    <source>
        <dbReference type="EMBL" id="PIR78540.1"/>
    </source>
</evidence>
<dbReference type="Proteomes" id="UP000230852">
    <property type="component" value="Unassembled WGS sequence"/>
</dbReference>
<dbReference type="SUPFAM" id="SSF158446">
    <property type="entry name" value="IVS-encoded protein-like"/>
    <property type="match status" value="1"/>
</dbReference>
<dbReference type="Pfam" id="PF05635">
    <property type="entry name" value="23S_rRNA_IVP"/>
    <property type="match status" value="1"/>
</dbReference>
<dbReference type="CDD" id="cd16377">
    <property type="entry name" value="23S_rRNA_IVP_like"/>
    <property type="match status" value="1"/>
</dbReference>
<dbReference type="Gene3D" id="1.20.1440.60">
    <property type="entry name" value="23S rRNA-intervening sequence"/>
    <property type="match status" value="1"/>
</dbReference>
<sequence>MLENTMSEFQNKLKKLMHSYVKCAYEVTKKFPKEELYSSVSQLRRSSMSVILNFVEGYGRRRDKVKLNFYEMSYGSLNESKYIFYFALDENWIEHKDYKKALDLGEEIGAMLWSEIKSVEKNIN</sequence>
<organism evidence="1 2">
    <name type="scientific">Candidatus Magasanikbacteria bacterium CG10_big_fil_rev_8_21_14_0_10_36_16</name>
    <dbReference type="NCBI Taxonomy" id="1974645"/>
    <lineage>
        <taxon>Bacteria</taxon>
        <taxon>Candidatus Magasanikiibacteriota</taxon>
    </lineage>
</organism>
<dbReference type="EMBL" id="PFBU01000018">
    <property type="protein sequence ID" value="PIR78540.1"/>
    <property type="molecule type" value="Genomic_DNA"/>
</dbReference>
<comment type="caution">
    <text evidence="1">The sequence shown here is derived from an EMBL/GenBank/DDBJ whole genome shotgun (WGS) entry which is preliminary data.</text>
</comment>
<dbReference type="NCBIfam" id="TIGR02436">
    <property type="entry name" value="four helix bundle protein"/>
    <property type="match status" value="1"/>
</dbReference>
<name>A0A2H0TZ96_9BACT</name>
<protein>
    <submittedName>
        <fullName evidence="1">Four helix bundle protein</fullName>
    </submittedName>
</protein>
<dbReference type="PANTHER" id="PTHR38471">
    <property type="entry name" value="FOUR HELIX BUNDLE PROTEIN"/>
    <property type="match status" value="1"/>
</dbReference>
<dbReference type="InterPro" id="IPR036583">
    <property type="entry name" value="23S_rRNA_IVS_sf"/>
</dbReference>
<proteinExistence type="predicted"/>
<reference evidence="2" key="1">
    <citation type="submission" date="2017-09" db="EMBL/GenBank/DDBJ databases">
        <title>Depth-based differentiation of microbial function through sediment-hosted aquifers and enrichment of novel symbionts in the deep terrestrial subsurface.</title>
        <authorList>
            <person name="Probst A.J."/>
            <person name="Ladd B."/>
            <person name="Jarett J.K."/>
            <person name="Geller-Mcgrath D.E."/>
            <person name="Sieber C.M.K."/>
            <person name="Emerson J.B."/>
            <person name="Anantharaman K."/>
            <person name="Thomas B.C."/>
            <person name="Malmstrom R."/>
            <person name="Stieglmeier M."/>
            <person name="Klingl A."/>
            <person name="Woyke T."/>
            <person name="Ryan C.M."/>
            <person name="Banfield J.F."/>
        </authorList>
    </citation>
    <scope>NUCLEOTIDE SEQUENCE [LARGE SCALE GENOMIC DNA]</scope>
</reference>
<dbReference type="PANTHER" id="PTHR38471:SF2">
    <property type="entry name" value="FOUR HELIX BUNDLE PROTEIN"/>
    <property type="match status" value="1"/>
</dbReference>
<dbReference type="AlphaFoldDB" id="A0A2H0TZ96"/>
<accession>A0A2H0TZ96</accession>